<accession>A0A2M4C7W7</accession>
<name>A0A2M4C7W7_9DIPT</name>
<dbReference type="EMBL" id="GGFJ01012286">
    <property type="protein sequence ID" value="MBW61427.1"/>
    <property type="molecule type" value="Transcribed_RNA"/>
</dbReference>
<dbReference type="AlphaFoldDB" id="A0A2M4C7W7"/>
<sequence>MPKGFSYFLAHQMLFTFLWVEDASFAEGTFCRLIPGGLIFAALLHAAGSNLLRKKKSWLENSVAILNSTSATTLQMPCCHANNNRHLESARQILESFHLFIPRHHSRPCR</sequence>
<protein>
    <submittedName>
        <fullName evidence="1">Putative secreted protein</fullName>
    </submittedName>
</protein>
<evidence type="ECO:0000313" key="1">
    <source>
        <dbReference type="EMBL" id="MBW61427.1"/>
    </source>
</evidence>
<proteinExistence type="predicted"/>
<organism evidence="1">
    <name type="scientific">Anopheles marajoara</name>
    <dbReference type="NCBI Taxonomy" id="58244"/>
    <lineage>
        <taxon>Eukaryota</taxon>
        <taxon>Metazoa</taxon>
        <taxon>Ecdysozoa</taxon>
        <taxon>Arthropoda</taxon>
        <taxon>Hexapoda</taxon>
        <taxon>Insecta</taxon>
        <taxon>Pterygota</taxon>
        <taxon>Neoptera</taxon>
        <taxon>Endopterygota</taxon>
        <taxon>Diptera</taxon>
        <taxon>Nematocera</taxon>
        <taxon>Culicoidea</taxon>
        <taxon>Culicidae</taxon>
        <taxon>Anophelinae</taxon>
        <taxon>Anopheles</taxon>
    </lineage>
</organism>
<reference evidence="1" key="1">
    <citation type="submission" date="2018-01" db="EMBL/GenBank/DDBJ databases">
        <title>An insight into the sialome of Amazonian anophelines.</title>
        <authorList>
            <person name="Ribeiro J.M."/>
            <person name="Scarpassa V."/>
            <person name="Calvo E."/>
        </authorList>
    </citation>
    <scope>NUCLEOTIDE SEQUENCE</scope>
    <source>
        <tissue evidence="1">Salivary glands</tissue>
    </source>
</reference>